<keyword evidence="9" id="KW-1185">Reference proteome</keyword>
<dbReference type="SMART" id="SM01274">
    <property type="entry name" value="malic"/>
    <property type="match status" value="1"/>
</dbReference>
<dbReference type="PIRSF" id="PIRSF000106">
    <property type="entry name" value="ME"/>
    <property type="match status" value="1"/>
</dbReference>
<evidence type="ECO:0000259" key="6">
    <source>
        <dbReference type="SMART" id="SM00919"/>
    </source>
</evidence>
<dbReference type="PROSITE" id="PS00331">
    <property type="entry name" value="MALIC_ENZYMES"/>
    <property type="match status" value="1"/>
</dbReference>
<dbReference type="InterPro" id="IPR012301">
    <property type="entry name" value="Malic_N_dom"/>
</dbReference>
<dbReference type="SUPFAM" id="SSF51735">
    <property type="entry name" value="NAD(P)-binding Rossmann-fold domains"/>
    <property type="match status" value="1"/>
</dbReference>
<dbReference type="PANTHER" id="PTHR43237:SF4">
    <property type="entry name" value="NADP-DEPENDENT MALIC ENZYME"/>
    <property type="match status" value="1"/>
</dbReference>
<comment type="cofactor">
    <cofactor evidence="2">
        <name>Mg(2+)</name>
        <dbReference type="ChEBI" id="CHEBI:18420"/>
    </cofactor>
</comment>
<evidence type="ECO:0000256" key="3">
    <source>
        <dbReference type="ARBA" id="ARBA00008785"/>
    </source>
</evidence>
<accession>A0ABZ2J3B4</accession>
<dbReference type="EMBL" id="CP146609">
    <property type="protein sequence ID" value="WWX23714.1"/>
    <property type="molecule type" value="Genomic_DNA"/>
</dbReference>
<feature type="domain" description="Malic enzyme NAD-binding" evidence="6">
    <location>
        <begin position="163"/>
        <end position="400"/>
    </location>
</feature>
<dbReference type="Pfam" id="PF00390">
    <property type="entry name" value="malic"/>
    <property type="match status" value="1"/>
</dbReference>
<dbReference type="PANTHER" id="PTHR43237">
    <property type="entry name" value="NADP-DEPENDENT MALIC ENZYME"/>
    <property type="match status" value="1"/>
</dbReference>
<evidence type="ECO:0000256" key="1">
    <source>
        <dbReference type="ARBA" id="ARBA00001936"/>
    </source>
</evidence>
<dbReference type="Gene3D" id="3.40.50.720">
    <property type="entry name" value="NAD(P)-binding Rossmann-like Domain"/>
    <property type="match status" value="1"/>
</dbReference>
<evidence type="ECO:0000256" key="4">
    <source>
        <dbReference type="ARBA" id="ARBA00022723"/>
    </source>
</evidence>
<feature type="domain" description="Malic enzyme N-terminal" evidence="7">
    <location>
        <begin position="18"/>
        <end position="151"/>
    </location>
</feature>
<evidence type="ECO:0000259" key="7">
    <source>
        <dbReference type="SMART" id="SM01274"/>
    </source>
</evidence>
<dbReference type="Pfam" id="PF03949">
    <property type="entry name" value="Malic_M"/>
    <property type="match status" value="1"/>
</dbReference>
<dbReference type="SUPFAM" id="SSF53223">
    <property type="entry name" value="Aminoacid dehydrogenase-like, N-terminal domain"/>
    <property type="match status" value="1"/>
</dbReference>
<gene>
    <name evidence="8" type="ORF">V8V93_05795</name>
</gene>
<comment type="similarity">
    <text evidence="3">Belongs to the malic enzymes family.</text>
</comment>
<dbReference type="InterPro" id="IPR045213">
    <property type="entry name" value="Malic_NAD-bd_bact_type"/>
</dbReference>
<dbReference type="InterPro" id="IPR051674">
    <property type="entry name" value="Malate_Decarboxylase"/>
</dbReference>
<organism evidence="8 9">
    <name type="scientific">Pseudodesulfovibrio methanolicus</name>
    <dbReference type="NCBI Taxonomy" id="3126690"/>
    <lineage>
        <taxon>Bacteria</taxon>
        <taxon>Pseudomonadati</taxon>
        <taxon>Thermodesulfobacteriota</taxon>
        <taxon>Desulfovibrionia</taxon>
        <taxon>Desulfovibrionales</taxon>
        <taxon>Desulfovibrionaceae</taxon>
    </lineage>
</organism>
<sequence>MALFTKQEALDYHSKGRKGKVEVVPVKPCKTQKHLSMAYSPGVAEACMAIHADPELVYEYTGKGNLVGVVSNGTAVLGLGNIGPLAGKPVMEGKGVLFKVFGDVDVYDIDLDVTDPDALCDVVKALEPTFGGINLEDIKAPECFYIEEKLKKEMNIPVFHDDQHGTAIVTAAGMMNALEISGKDPAQMRVVISGAGAAAIACTNLYRNMGVKFENIAMFDSRGHINKSRSDLNEFKQQYATDKAYGSLAEAMVGADCFLGLSKGGIVSKEMVKSMSDNCPIIFACANPDPEITYDDAKAARPDCIMGTGRSDFPNQVNNVLGFPFIFRGALDCGATAITEGMKLAAAQALADLAKTEAPAYVCEAFGVDKLEFGTDYVIPKALDLRLIEYVSVAVAKAAMEEGVARRQLDLDAYKASLSERIKESGKRVGAFVETYHLNI</sequence>
<dbReference type="InterPro" id="IPR036291">
    <property type="entry name" value="NAD(P)-bd_dom_sf"/>
</dbReference>
<name>A0ABZ2J3B4_9BACT</name>
<dbReference type="SMART" id="SM00919">
    <property type="entry name" value="Malic_M"/>
    <property type="match status" value="1"/>
</dbReference>
<dbReference type="InterPro" id="IPR001891">
    <property type="entry name" value="Malic_OxRdtase"/>
</dbReference>
<proteinExistence type="inferred from homology"/>
<dbReference type="CDD" id="cd05311">
    <property type="entry name" value="NAD_bind_2_malic_enz"/>
    <property type="match status" value="1"/>
</dbReference>
<evidence type="ECO:0000256" key="5">
    <source>
        <dbReference type="ARBA" id="ARBA00023002"/>
    </source>
</evidence>
<evidence type="ECO:0000313" key="9">
    <source>
        <dbReference type="Proteomes" id="UP001385389"/>
    </source>
</evidence>
<dbReference type="InterPro" id="IPR037062">
    <property type="entry name" value="Malic_N_dom_sf"/>
</dbReference>
<reference evidence="8 9" key="1">
    <citation type="submission" date="2024-03" db="EMBL/GenBank/DDBJ databases">
        <title>Phenotype and Genome Characterization of a Sulfate-Reducing Bacterium Pseudodesulfovibrio sp. strain 5S69, isolated from Petroleum Reservoir in Tatarstan (Russia).</title>
        <authorList>
            <person name="Bidzhieva S.K."/>
            <person name="Kadnikov V."/>
            <person name="Tourova T.P."/>
            <person name="Samigullina S.R."/>
            <person name="Sokolova D.S."/>
            <person name="Poltaraus A.B."/>
            <person name="Avtukh A.N."/>
            <person name="Tereshina V.M."/>
            <person name="Mardanov A.V."/>
            <person name="Nazina T.N."/>
        </authorList>
    </citation>
    <scope>NUCLEOTIDE SEQUENCE [LARGE SCALE GENOMIC DNA]</scope>
    <source>
        <strain evidence="8 9">5S69</strain>
    </source>
</reference>
<evidence type="ECO:0000256" key="2">
    <source>
        <dbReference type="ARBA" id="ARBA00001946"/>
    </source>
</evidence>
<dbReference type="InterPro" id="IPR012302">
    <property type="entry name" value="Malic_NAD-bd"/>
</dbReference>
<keyword evidence="5" id="KW-0560">Oxidoreductase</keyword>
<dbReference type="InterPro" id="IPR046346">
    <property type="entry name" value="Aminoacid_DH-like_N_sf"/>
</dbReference>
<keyword evidence="4" id="KW-0479">Metal-binding</keyword>
<dbReference type="InterPro" id="IPR015884">
    <property type="entry name" value="Malic_enzyme_CS"/>
</dbReference>
<protein>
    <submittedName>
        <fullName evidence="8">Malic enzyme-like NAD(P)-binding protein</fullName>
    </submittedName>
</protein>
<evidence type="ECO:0000313" key="8">
    <source>
        <dbReference type="EMBL" id="WWX23714.1"/>
    </source>
</evidence>
<dbReference type="RefSeq" id="WP_338669411.1">
    <property type="nucleotide sequence ID" value="NZ_CP146609.1"/>
</dbReference>
<dbReference type="Proteomes" id="UP001385389">
    <property type="component" value="Chromosome"/>
</dbReference>
<dbReference type="Gene3D" id="3.40.50.10380">
    <property type="entry name" value="Malic enzyme, N-terminal domain"/>
    <property type="match status" value="1"/>
</dbReference>
<comment type="cofactor">
    <cofactor evidence="1">
        <name>Mn(2+)</name>
        <dbReference type="ChEBI" id="CHEBI:29035"/>
    </cofactor>
</comment>